<dbReference type="Proteomes" id="UP000518681">
    <property type="component" value="Unassembled WGS sequence"/>
</dbReference>
<evidence type="ECO:0000313" key="6">
    <source>
        <dbReference type="Proteomes" id="UP000518681"/>
    </source>
</evidence>
<keyword evidence="3" id="KW-0408">Iron</keyword>
<dbReference type="Pfam" id="PF00210">
    <property type="entry name" value="Ferritin"/>
    <property type="match status" value="1"/>
</dbReference>
<dbReference type="EMBL" id="JACIIK010000003">
    <property type="protein sequence ID" value="MBB6200675.1"/>
    <property type="molecule type" value="Genomic_DNA"/>
</dbReference>
<dbReference type="SUPFAM" id="SSF47240">
    <property type="entry name" value="Ferritin-like"/>
    <property type="match status" value="1"/>
</dbReference>
<dbReference type="GO" id="GO:0008199">
    <property type="term" value="F:ferric iron binding"/>
    <property type="evidence" value="ECO:0007669"/>
    <property type="project" value="InterPro"/>
</dbReference>
<gene>
    <name evidence="5" type="ORF">GGD69_001524</name>
</gene>
<dbReference type="GO" id="GO:0006826">
    <property type="term" value="P:iron ion transport"/>
    <property type="evidence" value="ECO:0007669"/>
    <property type="project" value="InterPro"/>
</dbReference>
<dbReference type="InterPro" id="IPR008331">
    <property type="entry name" value="Ferritin_DPS_dom"/>
</dbReference>
<dbReference type="PRINTS" id="PR00601">
    <property type="entry name" value="BACFERRITIN"/>
</dbReference>
<evidence type="ECO:0000256" key="2">
    <source>
        <dbReference type="ARBA" id="ARBA00022434"/>
    </source>
</evidence>
<dbReference type="InterPro" id="IPR009078">
    <property type="entry name" value="Ferritin-like_SF"/>
</dbReference>
<dbReference type="InterPro" id="IPR012347">
    <property type="entry name" value="Ferritin-like"/>
</dbReference>
<organism evidence="5 6">
    <name type="scientific">Paraburkholderia fungorum</name>
    <dbReference type="NCBI Taxonomy" id="134537"/>
    <lineage>
        <taxon>Bacteria</taxon>
        <taxon>Pseudomonadati</taxon>
        <taxon>Pseudomonadota</taxon>
        <taxon>Betaproteobacteria</taxon>
        <taxon>Burkholderiales</taxon>
        <taxon>Burkholderiaceae</taxon>
        <taxon>Paraburkholderia</taxon>
    </lineage>
</organism>
<evidence type="ECO:0000256" key="3">
    <source>
        <dbReference type="ARBA" id="ARBA00023004"/>
    </source>
</evidence>
<proteinExistence type="inferred from homology"/>
<dbReference type="GO" id="GO:0006879">
    <property type="term" value="P:intracellular iron ion homeostasis"/>
    <property type="evidence" value="ECO:0007669"/>
    <property type="project" value="UniProtKB-KW"/>
</dbReference>
<keyword evidence="2" id="KW-0409">Iron storage</keyword>
<protein>
    <submittedName>
        <fullName evidence="5">Bacterioferritin</fullName>
    </submittedName>
</protein>
<dbReference type="AlphaFoldDB" id="A0AAW3UQ91"/>
<name>A0AAW3UQ91_9BURK</name>
<evidence type="ECO:0000259" key="4">
    <source>
        <dbReference type="Pfam" id="PF00210"/>
    </source>
</evidence>
<accession>A0AAW3UQ91</accession>
<evidence type="ECO:0000256" key="1">
    <source>
        <dbReference type="ARBA" id="ARBA00008093"/>
    </source>
</evidence>
<dbReference type="Gene3D" id="1.20.1260.10">
    <property type="match status" value="1"/>
</dbReference>
<evidence type="ECO:0000313" key="5">
    <source>
        <dbReference type="EMBL" id="MBB6200675.1"/>
    </source>
</evidence>
<sequence>MIGEDTKEIPECDLEFEQASQTTCKEAIAYRETVRDFVSRDIITHILDDTEDHIDWLETNLALIDKVGSDARQHTTSLRPDPG</sequence>
<dbReference type="InterPro" id="IPR002024">
    <property type="entry name" value="Bacterioferritin"/>
</dbReference>
<feature type="domain" description="Ferritin/DPS" evidence="4">
    <location>
        <begin position="5"/>
        <end position="66"/>
    </location>
</feature>
<comment type="similarity">
    <text evidence="1">Belongs to the bacterioferritin family.</text>
</comment>
<reference evidence="5 6" key="1">
    <citation type="submission" date="2020-08" db="EMBL/GenBank/DDBJ databases">
        <title>Genomic Encyclopedia of Type Strains, Phase IV (KMG-V): Genome sequencing to study the core and pangenomes of soil and plant-associated prokaryotes.</title>
        <authorList>
            <person name="Whitman W."/>
        </authorList>
    </citation>
    <scope>NUCLEOTIDE SEQUENCE [LARGE SCALE GENOMIC DNA]</scope>
    <source>
        <strain evidence="5 6">SEMIA 4013</strain>
    </source>
</reference>
<comment type="caution">
    <text evidence="5">The sequence shown here is derived from an EMBL/GenBank/DDBJ whole genome shotgun (WGS) entry which is preliminary data.</text>
</comment>